<name>A0ABM0GPL2_SACKO</name>
<feature type="region of interest" description="Disordered" evidence="1">
    <location>
        <begin position="246"/>
        <end position="268"/>
    </location>
</feature>
<sequence>MADPAPPAIPAVRIPVDKPVRLVGISHCNNSYSLIDHASSADNLHHVFHILIQNIASCVDDPLYYRTDELLSEFKGIGTDIKELARDRGYEETTDNYHAHHFKADHEAENKYLIAHLSEVAHYLVDYKNECCVESRGQKALDKSFLESVCQKHIEHIRNYRRQLAPFVIDAMRRTARIHNLSGPLVFGQEWGDSVGPLDDPNYRRPVPNECTVTRRETIGPRTDPPTVNGHRSGVWTVPSINSIPDCSGKPGSATSGSTGTLTYDGRYGGRHLHERDLTDRRRPLELEVRHVSSRYKHIYGLCE</sequence>
<protein>
    <submittedName>
        <fullName evidence="3">Uncharacterized protein LOC100376111</fullName>
    </submittedName>
</protein>
<proteinExistence type="predicted"/>
<evidence type="ECO:0000256" key="1">
    <source>
        <dbReference type="SAM" id="MobiDB-lite"/>
    </source>
</evidence>
<dbReference type="GeneID" id="100376111"/>
<accession>A0ABM0GPL2</accession>
<gene>
    <name evidence="3" type="primary">LOC100376111</name>
</gene>
<evidence type="ECO:0000313" key="2">
    <source>
        <dbReference type="Proteomes" id="UP000694865"/>
    </source>
</evidence>
<dbReference type="RefSeq" id="XP_002734503.1">
    <property type="nucleotide sequence ID" value="XM_002734457.2"/>
</dbReference>
<keyword evidence="2" id="KW-1185">Reference proteome</keyword>
<feature type="compositionally biased region" description="Low complexity" evidence="1">
    <location>
        <begin position="248"/>
        <end position="263"/>
    </location>
</feature>
<evidence type="ECO:0000313" key="3">
    <source>
        <dbReference type="RefSeq" id="XP_002734503.1"/>
    </source>
</evidence>
<organism evidence="2 3">
    <name type="scientific">Saccoglossus kowalevskii</name>
    <name type="common">Acorn worm</name>
    <dbReference type="NCBI Taxonomy" id="10224"/>
    <lineage>
        <taxon>Eukaryota</taxon>
        <taxon>Metazoa</taxon>
        <taxon>Hemichordata</taxon>
        <taxon>Enteropneusta</taxon>
        <taxon>Harrimaniidae</taxon>
        <taxon>Saccoglossus</taxon>
    </lineage>
</organism>
<dbReference type="Proteomes" id="UP000694865">
    <property type="component" value="Unplaced"/>
</dbReference>
<reference evidence="3" key="1">
    <citation type="submission" date="2025-08" db="UniProtKB">
        <authorList>
            <consortium name="RefSeq"/>
        </authorList>
    </citation>
    <scope>IDENTIFICATION</scope>
    <source>
        <tissue evidence="3">Testes</tissue>
    </source>
</reference>